<proteinExistence type="predicted"/>
<evidence type="ECO:0000313" key="2">
    <source>
        <dbReference type="Proteomes" id="UP001054902"/>
    </source>
</evidence>
<evidence type="ECO:0000313" key="1">
    <source>
        <dbReference type="EMBL" id="GFH46067.1"/>
    </source>
</evidence>
<name>A0AAD3H0F9_9STRA</name>
<dbReference type="SUPFAM" id="SSF102405">
    <property type="entry name" value="MCP/YpsA-like"/>
    <property type="match status" value="1"/>
</dbReference>
<dbReference type="PANTHER" id="PTHR31223">
    <property type="entry name" value="LOG FAMILY PROTEIN YJL055W"/>
    <property type="match status" value="1"/>
</dbReference>
<dbReference type="AlphaFoldDB" id="A0AAD3H0F9"/>
<evidence type="ECO:0008006" key="3">
    <source>
        <dbReference type="Google" id="ProtNLM"/>
    </source>
</evidence>
<dbReference type="Proteomes" id="UP001054902">
    <property type="component" value="Unassembled WGS sequence"/>
</dbReference>
<dbReference type="InterPro" id="IPR005269">
    <property type="entry name" value="LOG"/>
</dbReference>
<dbReference type="InterPro" id="IPR031100">
    <property type="entry name" value="LOG_fam"/>
</dbReference>
<dbReference type="PANTHER" id="PTHR31223:SF70">
    <property type="entry name" value="LOG FAMILY PROTEIN YJL055W"/>
    <property type="match status" value="1"/>
</dbReference>
<accession>A0AAD3H0F9</accession>
<organism evidence="1 2">
    <name type="scientific">Chaetoceros tenuissimus</name>
    <dbReference type="NCBI Taxonomy" id="426638"/>
    <lineage>
        <taxon>Eukaryota</taxon>
        <taxon>Sar</taxon>
        <taxon>Stramenopiles</taxon>
        <taxon>Ochrophyta</taxon>
        <taxon>Bacillariophyta</taxon>
        <taxon>Coscinodiscophyceae</taxon>
        <taxon>Chaetocerotophycidae</taxon>
        <taxon>Chaetocerotales</taxon>
        <taxon>Chaetocerotaceae</taxon>
        <taxon>Chaetoceros</taxon>
    </lineage>
</organism>
<dbReference type="GO" id="GO:0005829">
    <property type="term" value="C:cytosol"/>
    <property type="evidence" value="ECO:0007669"/>
    <property type="project" value="TreeGrafter"/>
</dbReference>
<protein>
    <recommendedName>
        <fullName evidence="3">Cytokinin riboside 5'-monophosphate phosphoribohydrolase</fullName>
    </recommendedName>
</protein>
<dbReference type="GO" id="GO:0016799">
    <property type="term" value="F:hydrolase activity, hydrolyzing N-glycosyl compounds"/>
    <property type="evidence" value="ECO:0007669"/>
    <property type="project" value="TreeGrafter"/>
</dbReference>
<dbReference type="Pfam" id="PF03641">
    <property type="entry name" value="Lysine_decarbox"/>
    <property type="match status" value="1"/>
</dbReference>
<gene>
    <name evidence="1" type="ORF">CTEN210_02541</name>
</gene>
<dbReference type="GO" id="GO:0009691">
    <property type="term" value="P:cytokinin biosynthetic process"/>
    <property type="evidence" value="ECO:0007669"/>
    <property type="project" value="InterPro"/>
</dbReference>
<dbReference type="NCBIfam" id="TIGR00730">
    <property type="entry name" value="Rossman fold protein, TIGR00730 family"/>
    <property type="match status" value="1"/>
</dbReference>
<dbReference type="EMBL" id="BLLK01000022">
    <property type="protein sequence ID" value="GFH46067.1"/>
    <property type="molecule type" value="Genomic_DNA"/>
</dbReference>
<dbReference type="FunFam" id="3.40.50.450:FF:000085">
    <property type="entry name" value="Cytokinin riboside 5'-monophosphate phosphoribohydrolase"/>
    <property type="match status" value="1"/>
</dbReference>
<reference evidence="1 2" key="1">
    <citation type="journal article" date="2021" name="Sci. Rep.">
        <title>The genome of the diatom Chaetoceros tenuissimus carries an ancient integrated fragment of an extant virus.</title>
        <authorList>
            <person name="Hongo Y."/>
            <person name="Kimura K."/>
            <person name="Takaki Y."/>
            <person name="Yoshida Y."/>
            <person name="Baba S."/>
            <person name="Kobayashi G."/>
            <person name="Nagasaki K."/>
            <person name="Hano T."/>
            <person name="Tomaru Y."/>
        </authorList>
    </citation>
    <scope>NUCLEOTIDE SEQUENCE [LARGE SCALE GENOMIC DNA]</scope>
    <source>
        <strain evidence="1 2">NIES-3715</strain>
    </source>
</reference>
<comment type="caution">
    <text evidence="1">The sequence shown here is derived from an EMBL/GenBank/DDBJ whole genome shotgun (WGS) entry which is preliminary data.</text>
</comment>
<keyword evidence="2" id="KW-1185">Reference proteome</keyword>
<sequence>MKSITTQESSSSTHLRVCCYGSSNKNTKQKYIDEAYALGLNLGKRGHTCVNGAGATGSMGAMNQGVLDSHGTVVGVIHEIFVDKSKGGEWLEGCHEVFRREKDEFTELIIVGGNDLQERKRMLVKDADALVVLPGGTGTFDELWEMACARQIGFVNMPIVCVNVDGFYDPFLEMLERAYQDEFLYKHPSEILHFENTSKDAIDYIEKYLAGEYPNGKEWRKKKPIKRKPSMIQRMMSTYNLPFLSINASESESESTNTGDEDGNRYLSHVITLLGGIAVGMMINVRSKGNS</sequence>
<dbReference type="Gene3D" id="3.40.50.450">
    <property type="match status" value="1"/>
</dbReference>